<organism evidence="2 3">
    <name type="scientific">Gymnopilus dilepis</name>
    <dbReference type="NCBI Taxonomy" id="231916"/>
    <lineage>
        <taxon>Eukaryota</taxon>
        <taxon>Fungi</taxon>
        <taxon>Dikarya</taxon>
        <taxon>Basidiomycota</taxon>
        <taxon>Agaricomycotina</taxon>
        <taxon>Agaricomycetes</taxon>
        <taxon>Agaricomycetidae</taxon>
        <taxon>Agaricales</taxon>
        <taxon>Agaricineae</taxon>
        <taxon>Hymenogastraceae</taxon>
        <taxon>Gymnopilus</taxon>
    </lineage>
</organism>
<dbReference type="OrthoDB" id="3260792at2759"/>
<dbReference type="SUPFAM" id="SSF56112">
    <property type="entry name" value="Protein kinase-like (PK-like)"/>
    <property type="match status" value="1"/>
</dbReference>
<dbReference type="InParanoid" id="A0A409YRS1"/>
<proteinExistence type="predicted"/>
<protein>
    <recommendedName>
        <fullName evidence="4">Protein kinase domain-containing protein</fullName>
    </recommendedName>
</protein>
<dbReference type="AlphaFoldDB" id="A0A409YRS1"/>
<sequence>MASPHSHPDLLDPLQTRLLATTALANTETDSDPLREVIYDSPDSDSGGEDDDGAGSDSTLDDPEELGISGFGHPLQRMPRVMSADHGLDYDSDSELNLLLSSMSRVSSNPSRSQSVSSLNTDDTIDFEELIDALSREPSPFVDNDPYELVSLGSVAGDMGLRTEGSWRSLMVRRLERSSQELFLLLGLNMPELREDPWNPAPHIVRAIEKDGQVYLFLQRLSNYNKPPLLNVAHYIDFFRQVLEGLSFLHEQRIAGLNLTEPSSYMVDLSSAPHKSNSSSDPQHVVYFDRLSYPVRYYLVDFTDAKRIPLGSSFPSSSPATPSETLQQSIPACPFRRDVQDCGTLFEKLLSDVPALLPKFKSLTRAMIHGSFTADDARRLFEALFRALDANIFETRALSSSVLTNNS</sequence>
<gene>
    <name evidence="2" type="ORF">CVT26_008955</name>
</gene>
<feature type="compositionally biased region" description="Acidic residues" evidence="1">
    <location>
        <begin position="42"/>
        <end position="65"/>
    </location>
</feature>
<feature type="region of interest" description="Disordered" evidence="1">
    <location>
        <begin position="25"/>
        <end position="75"/>
    </location>
</feature>
<dbReference type="STRING" id="231916.A0A409YRS1"/>
<comment type="caution">
    <text evidence="2">The sequence shown here is derived from an EMBL/GenBank/DDBJ whole genome shotgun (WGS) entry which is preliminary data.</text>
</comment>
<keyword evidence="3" id="KW-1185">Reference proteome</keyword>
<reference evidence="2 3" key="1">
    <citation type="journal article" date="2018" name="Evol. Lett.">
        <title>Horizontal gene cluster transfer increased hallucinogenic mushroom diversity.</title>
        <authorList>
            <person name="Reynolds H.T."/>
            <person name="Vijayakumar V."/>
            <person name="Gluck-Thaler E."/>
            <person name="Korotkin H.B."/>
            <person name="Matheny P.B."/>
            <person name="Slot J.C."/>
        </authorList>
    </citation>
    <scope>NUCLEOTIDE SEQUENCE [LARGE SCALE GENOMIC DNA]</scope>
    <source>
        <strain evidence="2 3">SRW20</strain>
    </source>
</reference>
<evidence type="ECO:0000313" key="2">
    <source>
        <dbReference type="EMBL" id="PPR05714.1"/>
    </source>
</evidence>
<accession>A0A409YRS1</accession>
<evidence type="ECO:0008006" key="4">
    <source>
        <dbReference type="Google" id="ProtNLM"/>
    </source>
</evidence>
<dbReference type="Proteomes" id="UP000284706">
    <property type="component" value="Unassembled WGS sequence"/>
</dbReference>
<name>A0A409YRS1_9AGAR</name>
<evidence type="ECO:0000313" key="3">
    <source>
        <dbReference type="Proteomes" id="UP000284706"/>
    </source>
</evidence>
<evidence type="ECO:0000256" key="1">
    <source>
        <dbReference type="SAM" id="MobiDB-lite"/>
    </source>
</evidence>
<dbReference type="EMBL" id="NHYE01000443">
    <property type="protein sequence ID" value="PPR05714.1"/>
    <property type="molecule type" value="Genomic_DNA"/>
</dbReference>
<dbReference type="InterPro" id="IPR011009">
    <property type="entry name" value="Kinase-like_dom_sf"/>
</dbReference>